<dbReference type="RefSeq" id="WP_145195172.1">
    <property type="nucleotide sequence ID" value="NZ_CP036267.1"/>
</dbReference>
<organism evidence="2 4">
    <name type="scientific">Thalassoglobus polymorphus</name>
    <dbReference type="NCBI Taxonomy" id="2527994"/>
    <lineage>
        <taxon>Bacteria</taxon>
        <taxon>Pseudomonadati</taxon>
        <taxon>Planctomycetota</taxon>
        <taxon>Planctomycetia</taxon>
        <taxon>Planctomycetales</taxon>
        <taxon>Planctomycetaceae</taxon>
        <taxon>Thalassoglobus</taxon>
    </lineage>
</organism>
<proteinExistence type="predicted"/>
<feature type="transmembrane region" description="Helical" evidence="1">
    <location>
        <begin position="78"/>
        <end position="101"/>
    </location>
</feature>
<dbReference type="AlphaFoldDB" id="A0A517QGZ4"/>
<dbReference type="Proteomes" id="UP000315724">
    <property type="component" value="Chromosome"/>
</dbReference>
<accession>A0A517QGZ4</accession>
<dbReference type="EMBL" id="CP036267">
    <property type="protein sequence ID" value="QDT30904.1"/>
    <property type="molecule type" value="Genomic_DNA"/>
</dbReference>
<evidence type="ECO:0000313" key="3">
    <source>
        <dbReference type="EMBL" id="QDT30949.1"/>
    </source>
</evidence>
<gene>
    <name evidence="2" type="ORF">Mal48_01330</name>
    <name evidence="3" type="ORF">Mal48_01780</name>
</gene>
<name>A0A517QGZ4_9PLAN</name>
<keyword evidence="4" id="KW-1185">Reference proteome</keyword>
<evidence type="ECO:0000313" key="2">
    <source>
        <dbReference type="EMBL" id="QDT30904.1"/>
    </source>
</evidence>
<dbReference type="KEGG" id="tpol:Mal48_01330"/>
<keyword evidence="1" id="KW-0472">Membrane</keyword>
<reference evidence="2 4" key="1">
    <citation type="submission" date="2019-02" db="EMBL/GenBank/DDBJ databases">
        <title>Deep-cultivation of Planctomycetes and their phenomic and genomic characterization uncovers novel biology.</title>
        <authorList>
            <person name="Wiegand S."/>
            <person name="Jogler M."/>
            <person name="Boedeker C."/>
            <person name="Pinto D."/>
            <person name="Vollmers J."/>
            <person name="Rivas-Marin E."/>
            <person name="Kohn T."/>
            <person name="Peeters S.H."/>
            <person name="Heuer A."/>
            <person name="Rast P."/>
            <person name="Oberbeckmann S."/>
            <person name="Bunk B."/>
            <person name="Jeske O."/>
            <person name="Meyerdierks A."/>
            <person name="Storesund J.E."/>
            <person name="Kallscheuer N."/>
            <person name="Luecker S."/>
            <person name="Lage O.M."/>
            <person name="Pohl T."/>
            <person name="Merkel B.J."/>
            <person name="Hornburger P."/>
            <person name="Mueller R.-W."/>
            <person name="Bruemmer F."/>
            <person name="Labrenz M."/>
            <person name="Spormann A.M."/>
            <person name="Op den Camp H."/>
            <person name="Overmann J."/>
            <person name="Amann R."/>
            <person name="Jetten M.S.M."/>
            <person name="Mascher T."/>
            <person name="Medema M.H."/>
            <person name="Devos D.P."/>
            <person name="Kaster A.-K."/>
            <person name="Ovreas L."/>
            <person name="Rohde M."/>
            <person name="Galperin M.Y."/>
            <person name="Jogler C."/>
        </authorList>
    </citation>
    <scope>NUCLEOTIDE SEQUENCE [LARGE SCALE GENOMIC DNA]</scope>
    <source>
        <strain evidence="2 4">Mal48</strain>
    </source>
</reference>
<evidence type="ECO:0000256" key="1">
    <source>
        <dbReference type="SAM" id="Phobius"/>
    </source>
</evidence>
<dbReference type="EMBL" id="CP036267">
    <property type="protein sequence ID" value="QDT30949.1"/>
    <property type="molecule type" value="Genomic_DNA"/>
</dbReference>
<protein>
    <submittedName>
        <fullName evidence="2">Uncharacterized protein</fullName>
    </submittedName>
</protein>
<keyword evidence="1" id="KW-0812">Transmembrane</keyword>
<keyword evidence="1" id="KW-1133">Transmembrane helix</keyword>
<sequence length="107" mass="11210">MLFTTNANITTLPAFHPMAGPSRADIKAGAVKVRKRPSPAECCSTVELIDELQRRGGGGENAGVIAIQDGAGTNHIRVFGNLAIVTLLFLGAQVAVSRLVGRSVKEL</sequence>
<dbReference type="KEGG" id="tpol:Mal48_01780"/>
<evidence type="ECO:0000313" key="4">
    <source>
        <dbReference type="Proteomes" id="UP000315724"/>
    </source>
</evidence>